<dbReference type="Proteomes" id="UP000178735">
    <property type="component" value="Unassembled WGS sequence"/>
</dbReference>
<proteinExistence type="predicted"/>
<dbReference type="Pfam" id="PF13432">
    <property type="entry name" value="TPR_16"/>
    <property type="match status" value="2"/>
</dbReference>
<dbReference type="STRING" id="1817813.A2008_09425"/>
<name>A0A1F7WJ17_9BACT</name>
<feature type="repeat" description="TPR" evidence="3">
    <location>
        <begin position="106"/>
        <end position="139"/>
    </location>
</feature>
<evidence type="ECO:0000256" key="1">
    <source>
        <dbReference type="ARBA" id="ARBA00022737"/>
    </source>
</evidence>
<dbReference type="InterPro" id="IPR011990">
    <property type="entry name" value="TPR-like_helical_dom_sf"/>
</dbReference>
<evidence type="ECO:0000313" key="5">
    <source>
        <dbReference type="EMBL" id="OGM02557.1"/>
    </source>
</evidence>
<dbReference type="PANTHER" id="PTHR44943">
    <property type="entry name" value="CELLULOSE SYNTHASE OPERON PROTEIN C"/>
    <property type="match status" value="1"/>
</dbReference>
<feature type="signal peptide" evidence="4">
    <location>
        <begin position="1"/>
        <end position="31"/>
    </location>
</feature>
<dbReference type="PROSITE" id="PS50005">
    <property type="entry name" value="TPR"/>
    <property type="match status" value="2"/>
</dbReference>
<dbReference type="EMBL" id="MGFH01000206">
    <property type="protein sequence ID" value="OGM02557.1"/>
    <property type="molecule type" value="Genomic_DNA"/>
</dbReference>
<dbReference type="InterPro" id="IPR019734">
    <property type="entry name" value="TPR_rpt"/>
</dbReference>
<dbReference type="SUPFAM" id="SSF48452">
    <property type="entry name" value="TPR-like"/>
    <property type="match status" value="3"/>
</dbReference>
<keyword evidence="2 3" id="KW-0802">TPR repeat</keyword>
<evidence type="ECO:0000256" key="2">
    <source>
        <dbReference type="ARBA" id="ARBA00022803"/>
    </source>
</evidence>
<sequence length="945" mass="107073">MKIFSSSIKIILAAAALQVILFSFTRPCAFAVSAETGNQSLAQLDASSSSKKILDFYKGFKQDLKDRTRDEIELLFKEAREEISAKNYGKAAELYSRIISKSPRNTDAMFSIGQICLWQKKYADARSWFQKVLSISPRHTDAKLALAKTSFFAGDKRSAAKEYEEIYAGHSSNSYAMNQYAQYLAWSSKLDKAAGIYEGVIASGKDTAEASLGLAKVLGRQKKYGAAIDLLKKVLAGGGCDSFEVRLELARTYMFAERLRDSVKLCYELASENRDDERVRSLMKDLSAAFLSKGVNLYGEKKYVEAVRALKYTIAKFPSCRDAYKYLGLSYLAQSEYAAAVRRFSQYLRYERNDAETAVKAAQCCVRLGLTKEAVAYYRMASNASKGVANFDYDIAKLMRAGGMTDEVRLAIGDMLKKEGATYKLSLLRAQINYSLLLMDEFENDAETIIEYKSRDEEAAGLFKKLADLYVKKGKKIAGSKDYAGAEEYYSKTLSKTGPEYNLLMARAEARSRSGDHAGAVASYRAALELKPADYDARMYSALNLAWSKKYEEAIEEYNKVLIDHPKDSEALGGIARTYFWTGKYYPSLNYYRKAYSAVKKSLETITGYGNAMHIFSYDKQAVKKINEALSKDKNYSYAIKLKDIIMNIHRSEFTPFRSRSKDSDRINFNGAGGNVETDIDLDTRLSASYRSYDIYMDNSSLKYKADTANLRLRRKISPLYKISGGVTLYDLSDPRGAASSNNAGYALGISYDMPRRLNMALYFDRSVMFENPSAFRNKIAAYGPSFDLRRLIDAKYEINFGAGYHKFSDSNTKKNLALKLKRIKKFGDFKIVAGPVYKHVRFAQKKYTGYYSPERYDSGGLEYDLSYTGNGHVLKLNEEYGRSRELNKGWKNYHKYELEAFWDIWKDFILNAAYLKTNSGLDSTSEDTSGYWYKRFNINLNYAW</sequence>
<feature type="repeat" description="TPR" evidence="3">
    <location>
        <begin position="321"/>
        <end position="354"/>
    </location>
</feature>
<evidence type="ECO:0000313" key="6">
    <source>
        <dbReference type="Proteomes" id="UP000178735"/>
    </source>
</evidence>
<feature type="chain" id="PRO_5009533443" evidence="4">
    <location>
        <begin position="32"/>
        <end position="945"/>
    </location>
</feature>
<dbReference type="InterPro" id="IPR051685">
    <property type="entry name" value="Ycf3/AcsC/BcsC/TPR_MFPF"/>
</dbReference>
<dbReference type="Gene3D" id="1.25.40.10">
    <property type="entry name" value="Tetratricopeptide repeat domain"/>
    <property type="match status" value="3"/>
</dbReference>
<keyword evidence="1" id="KW-0677">Repeat</keyword>
<evidence type="ECO:0000256" key="3">
    <source>
        <dbReference type="PROSITE-ProRule" id="PRU00339"/>
    </source>
</evidence>
<accession>A0A1F7WJ17</accession>
<evidence type="ECO:0000256" key="4">
    <source>
        <dbReference type="SAM" id="SignalP"/>
    </source>
</evidence>
<dbReference type="SMART" id="SM00028">
    <property type="entry name" value="TPR"/>
    <property type="match status" value="11"/>
</dbReference>
<dbReference type="Pfam" id="PF14559">
    <property type="entry name" value="TPR_19"/>
    <property type="match status" value="2"/>
</dbReference>
<keyword evidence="4" id="KW-0732">Signal</keyword>
<reference evidence="5 6" key="1">
    <citation type="journal article" date="2016" name="Nat. Commun.">
        <title>Thousands of microbial genomes shed light on interconnected biogeochemical processes in an aquifer system.</title>
        <authorList>
            <person name="Anantharaman K."/>
            <person name="Brown C.T."/>
            <person name="Hug L.A."/>
            <person name="Sharon I."/>
            <person name="Castelle C.J."/>
            <person name="Probst A.J."/>
            <person name="Thomas B.C."/>
            <person name="Singh A."/>
            <person name="Wilkins M.J."/>
            <person name="Karaoz U."/>
            <person name="Brodie E.L."/>
            <person name="Williams K.H."/>
            <person name="Hubbard S.S."/>
            <person name="Banfield J.F."/>
        </authorList>
    </citation>
    <scope>NUCLEOTIDE SEQUENCE [LARGE SCALE GENOMIC DNA]</scope>
</reference>
<comment type="caution">
    <text evidence="5">The sequence shown here is derived from an EMBL/GenBank/DDBJ whole genome shotgun (WGS) entry which is preliminary data.</text>
</comment>
<protein>
    <submittedName>
        <fullName evidence="5">Uncharacterized protein</fullName>
    </submittedName>
</protein>
<dbReference type="PANTHER" id="PTHR44943:SF8">
    <property type="entry name" value="TPR REPEAT-CONTAINING PROTEIN MJ0263"/>
    <property type="match status" value="1"/>
</dbReference>
<organism evidence="5 6">
    <name type="scientific">Candidatus Wallbacteria bacterium GWC2_49_35</name>
    <dbReference type="NCBI Taxonomy" id="1817813"/>
    <lineage>
        <taxon>Bacteria</taxon>
        <taxon>Candidatus Walliibacteriota</taxon>
    </lineage>
</organism>
<dbReference type="AlphaFoldDB" id="A0A1F7WJ17"/>
<gene>
    <name evidence="5" type="ORF">A2008_09425</name>
</gene>